<dbReference type="Proteomes" id="UP000823749">
    <property type="component" value="Chromosome 7"/>
</dbReference>
<dbReference type="Pfam" id="PF04043">
    <property type="entry name" value="PMEI"/>
    <property type="match status" value="1"/>
</dbReference>
<dbReference type="SUPFAM" id="SSF101148">
    <property type="entry name" value="Plant invertase/pectin methylesterase inhibitor"/>
    <property type="match status" value="1"/>
</dbReference>
<dbReference type="InterPro" id="IPR006501">
    <property type="entry name" value="Pectinesterase_inhib_dom"/>
</dbReference>
<feature type="domain" description="Pectinesterase inhibitor" evidence="5">
    <location>
        <begin position="32"/>
        <end position="180"/>
    </location>
</feature>
<protein>
    <recommendedName>
        <fullName evidence="5">Pectinesterase inhibitor domain-containing protein</fullName>
    </recommendedName>
</protein>
<evidence type="ECO:0000313" key="7">
    <source>
        <dbReference type="Proteomes" id="UP000823749"/>
    </source>
</evidence>
<dbReference type="PANTHER" id="PTHR36710">
    <property type="entry name" value="PECTINESTERASE INHIBITOR-LIKE"/>
    <property type="match status" value="1"/>
</dbReference>
<evidence type="ECO:0000256" key="2">
    <source>
        <dbReference type="ARBA" id="ARBA00023157"/>
    </source>
</evidence>
<evidence type="ECO:0000313" key="6">
    <source>
        <dbReference type="EMBL" id="KAG5540393.1"/>
    </source>
</evidence>
<evidence type="ECO:0000256" key="3">
    <source>
        <dbReference type="ARBA" id="ARBA00038471"/>
    </source>
</evidence>
<proteinExistence type="inferred from homology"/>
<dbReference type="AlphaFoldDB" id="A0AAV6JJS7"/>
<accession>A0AAV6JJS7</accession>
<gene>
    <name evidence="6" type="ORF">RHGRI_020571</name>
</gene>
<dbReference type="SMART" id="SM00856">
    <property type="entry name" value="PMEI"/>
    <property type="match status" value="1"/>
</dbReference>
<evidence type="ECO:0000256" key="4">
    <source>
        <dbReference type="SAM" id="SignalP"/>
    </source>
</evidence>
<name>A0AAV6JJS7_9ERIC</name>
<keyword evidence="2" id="KW-1015">Disulfide bond</keyword>
<dbReference type="EMBL" id="JACTNZ010000007">
    <property type="protein sequence ID" value="KAG5540393.1"/>
    <property type="molecule type" value="Genomic_DNA"/>
</dbReference>
<feature type="chain" id="PRO_5043876750" description="Pectinesterase inhibitor domain-containing protein" evidence="4">
    <location>
        <begin position="32"/>
        <end position="188"/>
    </location>
</feature>
<reference evidence="6" key="1">
    <citation type="submission" date="2020-08" db="EMBL/GenBank/DDBJ databases">
        <title>Plant Genome Project.</title>
        <authorList>
            <person name="Zhang R.-G."/>
        </authorList>
    </citation>
    <scope>NUCLEOTIDE SEQUENCE</scope>
    <source>
        <strain evidence="6">WSP0</strain>
        <tissue evidence="6">Leaf</tissue>
    </source>
</reference>
<dbReference type="InterPro" id="IPR052421">
    <property type="entry name" value="PCW_Enzyme_Inhibitor"/>
</dbReference>
<dbReference type="NCBIfam" id="TIGR01614">
    <property type="entry name" value="PME_inhib"/>
    <property type="match status" value="1"/>
</dbReference>
<sequence>MKIKMASSSAMLVSLALLLITTTLFISPSVAQQHAQLKKICSKTFNSDWCVKLMKKDSRTSNANDRGLAEVAIDLAYSTAQDIQNQINARLYKDVDEPELKDELVACSKNYNDVLQGLKRTKKHFKDGYIQRIAAEAEDVIEEVNECDDQLEGQSSSRGTKRIRKMNDAVELLCDLIKVCASDSGDDH</sequence>
<organism evidence="6 7">
    <name type="scientific">Rhododendron griersonianum</name>
    <dbReference type="NCBI Taxonomy" id="479676"/>
    <lineage>
        <taxon>Eukaryota</taxon>
        <taxon>Viridiplantae</taxon>
        <taxon>Streptophyta</taxon>
        <taxon>Embryophyta</taxon>
        <taxon>Tracheophyta</taxon>
        <taxon>Spermatophyta</taxon>
        <taxon>Magnoliopsida</taxon>
        <taxon>eudicotyledons</taxon>
        <taxon>Gunneridae</taxon>
        <taxon>Pentapetalae</taxon>
        <taxon>asterids</taxon>
        <taxon>Ericales</taxon>
        <taxon>Ericaceae</taxon>
        <taxon>Ericoideae</taxon>
        <taxon>Rhodoreae</taxon>
        <taxon>Rhododendron</taxon>
    </lineage>
</organism>
<feature type="signal peptide" evidence="4">
    <location>
        <begin position="1"/>
        <end position="31"/>
    </location>
</feature>
<dbReference type="Gene3D" id="1.20.140.40">
    <property type="entry name" value="Invertase/pectin methylesterase inhibitor family protein"/>
    <property type="match status" value="1"/>
</dbReference>
<dbReference type="GO" id="GO:0046910">
    <property type="term" value="F:pectinesterase inhibitor activity"/>
    <property type="evidence" value="ECO:0007669"/>
    <property type="project" value="InterPro"/>
</dbReference>
<comment type="similarity">
    <text evidence="3">Belongs to the PMEI family.</text>
</comment>
<evidence type="ECO:0000259" key="5">
    <source>
        <dbReference type="SMART" id="SM00856"/>
    </source>
</evidence>
<evidence type="ECO:0000256" key="1">
    <source>
        <dbReference type="ARBA" id="ARBA00022729"/>
    </source>
</evidence>
<keyword evidence="1 4" id="KW-0732">Signal</keyword>
<dbReference type="CDD" id="cd15797">
    <property type="entry name" value="PMEI"/>
    <property type="match status" value="1"/>
</dbReference>
<dbReference type="PANTHER" id="PTHR36710:SF8">
    <property type="entry name" value="PECTINESTERASE INHIBITOR-LIKE"/>
    <property type="match status" value="1"/>
</dbReference>
<dbReference type="InterPro" id="IPR034086">
    <property type="entry name" value="PMEI_plant"/>
</dbReference>
<dbReference type="InterPro" id="IPR035513">
    <property type="entry name" value="Invertase/methylesterase_inhib"/>
</dbReference>
<comment type="caution">
    <text evidence="6">The sequence shown here is derived from an EMBL/GenBank/DDBJ whole genome shotgun (WGS) entry which is preliminary data.</text>
</comment>
<keyword evidence="7" id="KW-1185">Reference proteome</keyword>